<gene>
    <name evidence="2" type="ORF">QJS10_CPA09g01981</name>
</gene>
<proteinExistence type="predicted"/>
<feature type="region of interest" description="Disordered" evidence="1">
    <location>
        <begin position="1"/>
        <end position="20"/>
    </location>
</feature>
<dbReference type="EMBL" id="JAUJYO010000009">
    <property type="protein sequence ID" value="KAK1308334.1"/>
    <property type="molecule type" value="Genomic_DNA"/>
</dbReference>
<name>A0AAV9E635_ACOCL</name>
<keyword evidence="3" id="KW-1185">Reference proteome</keyword>
<feature type="region of interest" description="Disordered" evidence="1">
    <location>
        <begin position="37"/>
        <end position="57"/>
    </location>
</feature>
<dbReference type="AlphaFoldDB" id="A0AAV9E635"/>
<dbReference type="Proteomes" id="UP001180020">
    <property type="component" value="Unassembled WGS sequence"/>
</dbReference>
<evidence type="ECO:0000313" key="2">
    <source>
        <dbReference type="EMBL" id="KAK1308334.1"/>
    </source>
</evidence>
<sequence length="57" mass="6754">MSKSSVSATHRAMEQAPARVIQFERRLSMERRLETIHEEAATADDHYVRDGERQRRR</sequence>
<evidence type="ECO:0000313" key="3">
    <source>
        <dbReference type="Proteomes" id="UP001180020"/>
    </source>
</evidence>
<protein>
    <submittedName>
        <fullName evidence="2">Uncharacterized protein</fullName>
    </submittedName>
</protein>
<accession>A0AAV9E635</accession>
<evidence type="ECO:0000256" key="1">
    <source>
        <dbReference type="SAM" id="MobiDB-lite"/>
    </source>
</evidence>
<comment type="caution">
    <text evidence="2">The sequence shown here is derived from an EMBL/GenBank/DDBJ whole genome shotgun (WGS) entry which is preliminary data.</text>
</comment>
<reference evidence="2" key="2">
    <citation type="submission" date="2023-06" db="EMBL/GenBank/DDBJ databases">
        <authorList>
            <person name="Ma L."/>
            <person name="Liu K.-W."/>
            <person name="Li Z."/>
            <person name="Hsiao Y.-Y."/>
            <person name="Qi Y."/>
            <person name="Fu T."/>
            <person name="Tang G."/>
            <person name="Zhang D."/>
            <person name="Sun W.-H."/>
            <person name="Liu D.-K."/>
            <person name="Li Y."/>
            <person name="Chen G.-Z."/>
            <person name="Liu X.-D."/>
            <person name="Liao X.-Y."/>
            <person name="Jiang Y.-T."/>
            <person name="Yu X."/>
            <person name="Hao Y."/>
            <person name="Huang J."/>
            <person name="Zhao X.-W."/>
            <person name="Ke S."/>
            <person name="Chen Y.-Y."/>
            <person name="Wu W.-L."/>
            <person name="Hsu J.-L."/>
            <person name="Lin Y.-F."/>
            <person name="Huang M.-D."/>
            <person name="Li C.-Y."/>
            <person name="Huang L."/>
            <person name="Wang Z.-W."/>
            <person name="Zhao X."/>
            <person name="Zhong W.-Y."/>
            <person name="Peng D.-H."/>
            <person name="Ahmad S."/>
            <person name="Lan S."/>
            <person name="Zhang J.-S."/>
            <person name="Tsai W.-C."/>
            <person name="Van De Peer Y."/>
            <person name="Liu Z.-J."/>
        </authorList>
    </citation>
    <scope>NUCLEOTIDE SEQUENCE</scope>
    <source>
        <strain evidence="2">CP</strain>
        <tissue evidence="2">Leaves</tissue>
    </source>
</reference>
<reference evidence="2" key="1">
    <citation type="journal article" date="2023" name="Nat. Commun.">
        <title>Diploid and tetraploid genomes of Acorus and the evolution of monocots.</title>
        <authorList>
            <person name="Ma L."/>
            <person name="Liu K.W."/>
            <person name="Li Z."/>
            <person name="Hsiao Y.Y."/>
            <person name="Qi Y."/>
            <person name="Fu T."/>
            <person name="Tang G.D."/>
            <person name="Zhang D."/>
            <person name="Sun W.H."/>
            <person name="Liu D.K."/>
            <person name="Li Y."/>
            <person name="Chen G.Z."/>
            <person name="Liu X.D."/>
            <person name="Liao X.Y."/>
            <person name="Jiang Y.T."/>
            <person name="Yu X."/>
            <person name="Hao Y."/>
            <person name="Huang J."/>
            <person name="Zhao X.W."/>
            <person name="Ke S."/>
            <person name="Chen Y.Y."/>
            <person name="Wu W.L."/>
            <person name="Hsu J.L."/>
            <person name="Lin Y.F."/>
            <person name="Huang M.D."/>
            <person name="Li C.Y."/>
            <person name="Huang L."/>
            <person name="Wang Z.W."/>
            <person name="Zhao X."/>
            <person name="Zhong W.Y."/>
            <person name="Peng D.H."/>
            <person name="Ahmad S."/>
            <person name="Lan S."/>
            <person name="Zhang J.S."/>
            <person name="Tsai W.C."/>
            <person name="Van de Peer Y."/>
            <person name="Liu Z.J."/>
        </authorList>
    </citation>
    <scope>NUCLEOTIDE SEQUENCE</scope>
    <source>
        <strain evidence="2">CP</strain>
    </source>
</reference>
<organism evidence="2 3">
    <name type="scientific">Acorus calamus</name>
    <name type="common">Sweet flag</name>
    <dbReference type="NCBI Taxonomy" id="4465"/>
    <lineage>
        <taxon>Eukaryota</taxon>
        <taxon>Viridiplantae</taxon>
        <taxon>Streptophyta</taxon>
        <taxon>Embryophyta</taxon>
        <taxon>Tracheophyta</taxon>
        <taxon>Spermatophyta</taxon>
        <taxon>Magnoliopsida</taxon>
        <taxon>Liliopsida</taxon>
        <taxon>Acoraceae</taxon>
        <taxon>Acorus</taxon>
    </lineage>
</organism>